<organism evidence="1 2">
    <name type="scientific">Pelagibacterium nitratireducens</name>
    <dbReference type="NCBI Taxonomy" id="1046114"/>
    <lineage>
        <taxon>Bacteria</taxon>
        <taxon>Pseudomonadati</taxon>
        <taxon>Pseudomonadota</taxon>
        <taxon>Alphaproteobacteria</taxon>
        <taxon>Hyphomicrobiales</taxon>
        <taxon>Devosiaceae</taxon>
        <taxon>Pelagibacterium</taxon>
    </lineage>
</organism>
<reference evidence="1 2" key="1">
    <citation type="submission" date="2024-02" db="EMBL/GenBank/DDBJ databases">
        <title>Complete genome sequence of Pelagibacterium nitratireducens ZH15.</title>
        <authorList>
            <person name="Zhao L.H."/>
        </authorList>
    </citation>
    <scope>NUCLEOTIDE SEQUENCE [LARGE SCALE GENOMIC DNA]</scope>
    <source>
        <strain evidence="1 2">ZH15</strain>
    </source>
</reference>
<dbReference type="SUPFAM" id="SSF102405">
    <property type="entry name" value="MCP/YpsA-like"/>
    <property type="match status" value="1"/>
</dbReference>
<dbReference type="Gene3D" id="3.40.50.450">
    <property type="match status" value="1"/>
</dbReference>
<keyword evidence="2" id="KW-1185">Reference proteome</keyword>
<evidence type="ECO:0000313" key="2">
    <source>
        <dbReference type="Proteomes" id="UP001369958"/>
    </source>
</evidence>
<sequence length="176" mass="18298">MAKLSAVAIFADTGLTAHQALYRQAGATIARNGAHLHCIARNGQWPRTLIESALAGGGHVTVATGPITRRLDVPQGVEIVSEDTESAAAARMVRASQALIGLPGGIDTVAALYSAWVAAGGAQSDRPVGLLNQGRAYEVVKGFAGDVASVGRGNIDGLIQISETFDDLWNRLTRLV</sequence>
<name>A0ABZ2I186_9HYPH</name>
<dbReference type="Proteomes" id="UP001369958">
    <property type="component" value="Chromosome"/>
</dbReference>
<evidence type="ECO:0000313" key="1">
    <source>
        <dbReference type="EMBL" id="WWT32004.1"/>
    </source>
</evidence>
<gene>
    <name evidence="1" type="ORF">V6617_13420</name>
</gene>
<accession>A0ABZ2I186</accession>
<dbReference type="EMBL" id="CP146275">
    <property type="protein sequence ID" value="WWT32004.1"/>
    <property type="molecule type" value="Genomic_DNA"/>
</dbReference>
<dbReference type="RefSeq" id="WP_338607469.1">
    <property type="nucleotide sequence ID" value="NZ_CP146275.1"/>
</dbReference>
<proteinExistence type="predicted"/>
<evidence type="ECO:0008006" key="3">
    <source>
        <dbReference type="Google" id="ProtNLM"/>
    </source>
</evidence>
<protein>
    <recommendedName>
        <fullName evidence="3">AMP nucleosidase</fullName>
    </recommendedName>
</protein>